<dbReference type="SUPFAM" id="SSF52540">
    <property type="entry name" value="P-loop containing nucleoside triphosphate hydrolases"/>
    <property type="match status" value="1"/>
</dbReference>
<dbReference type="Pfam" id="PF01656">
    <property type="entry name" value="CbiA"/>
    <property type="match status" value="1"/>
</dbReference>
<dbReference type="Gene3D" id="3.40.50.300">
    <property type="entry name" value="P-loop containing nucleotide triphosphate hydrolases"/>
    <property type="match status" value="1"/>
</dbReference>
<dbReference type="AlphaFoldDB" id="A0AAQ4CSM1"/>
<evidence type="ECO:0000313" key="3">
    <source>
        <dbReference type="Proteomes" id="UP001319921"/>
    </source>
</evidence>
<protein>
    <recommendedName>
        <fullName evidence="1">CobQ/CobB/MinD/ParA nucleotide binding domain-containing protein</fullName>
    </recommendedName>
</protein>
<evidence type="ECO:0000259" key="1">
    <source>
        <dbReference type="Pfam" id="PF01656"/>
    </source>
</evidence>
<feature type="domain" description="CobQ/CobB/MinD/ParA nucleotide binding" evidence="1">
    <location>
        <begin position="10"/>
        <end position="210"/>
    </location>
</feature>
<dbReference type="InterPro" id="IPR002586">
    <property type="entry name" value="CobQ/CobB/MinD/ParA_Nub-bd_dom"/>
</dbReference>
<accession>A0AAQ4CSM1</accession>
<sequence length="240" mass="27491">MILVMKRIDIVSVKGGVGKSFIAYFLTKKLSENYNVLLLDKDLTSTISKVYNIRGNLVSFLSGNSFSSDYSKNFGNLTIINLGCSERIKRVEATKLAEVYSNFSDHDFFIVDNPSIPSDICLDKELEAYYTYLNEKRINYNLITVLPSNQVLLDESVAFLKIFEEYIKELGLLLGYDSTDVNFLSSIINMYNSRLKINIDKVYYLTDKIIKIPFIKEAIYTPLSSLPMPKEINQLIEYIL</sequence>
<dbReference type="KEGG" id="scas:SACC_18190"/>
<organism evidence="2 3">
    <name type="scientific">Saccharolobus caldissimus</name>
    <dbReference type="NCBI Taxonomy" id="1702097"/>
    <lineage>
        <taxon>Archaea</taxon>
        <taxon>Thermoproteota</taxon>
        <taxon>Thermoprotei</taxon>
        <taxon>Sulfolobales</taxon>
        <taxon>Sulfolobaceae</taxon>
        <taxon>Saccharolobus</taxon>
    </lineage>
</organism>
<keyword evidence="3" id="KW-1185">Reference proteome</keyword>
<evidence type="ECO:0000313" key="2">
    <source>
        <dbReference type="EMBL" id="BDB98802.1"/>
    </source>
</evidence>
<reference evidence="2 3" key="1">
    <citation type="journal article" date="2022" name="Microbiol. Resour. Announc.">
        <title>Complete Genome Sequence of the Hyperthermophilic and Acidophilic Archaeon Saccharolobus caldissimus Strain HS-3T.</title>
        <authorList>
            <person name="Sakai H.D."/>
            <person name="Kurosawa N."/>
        </authorList>
    </citation>
    <scope>NUCLEOTIDE SEQUENCE [LARGE SCALE GENOMIC DNA]</scope>
    <source>
        <strain evidence="2 3">JCM32116</strain>
    </source>
</reference>
<dbReference type="Proteomes" id="UP001319921">
    <property type="component" value="Chromosome"/>
</dbReference>
<gene>
    <name evidence="2" type="ORF">SACC_18190</name>
</gene>
<name>A0AAQ4CSM1_9CREN</name>
<proteinExistence type="predicted"/>
<dbReference type="InterPro" id="IPR027417">
    <property type="entry name" value="P-loop_NTPase"/>
</dbReference>
<dbReference type="EMBL" id="AP025226">
    <property type="protein sequence ID" value="BDB98802.1"/>
    <property type="molecule type" value="Genomic_DNA"/>
</dbReference>